<proteinExistence type="predicted"/>
<sequence>MPDLLNAKTPEQQKQLDMARNIGHLRNKQAKRQQAHMLCLAMIRMIRGK</sequence>
<comment type="caution">
    <text evidence="1">The sequence shown here is derived from an EMBL/GenBank/DDBJ whole genome shotgun (WGS) entry which is preliminary data.</text>
</comment>
<accession>A0ABY6Y081</accession>
<reference evidence="1 2" key="1">
    <citation type="submission" date="2019-09" db="EMBL/GenBank/DDBJ databases">
        <authorList>
            <person name="Depoorter E."/>
        </authorList>
    </citation>
    <scope>NUCLEOTIDE SEQUENCE [LARGE SCALE GENOMIC DNA]</scope>
    <source>
        <strain evidence="1 2">R-17378</strain>
    </source>
</reference>
<protein>
    <submittedName>
        <fullName evidence="1">Uncharacterized protein</fullName>
    </submittedName>
</protein>
<keyword evidence="2" id="KW-1185">Reference proteome</keyword>
<dbReference type="RefSeq" id="WP_174958622.1">
    <property type="nucleotide sequence ID" value="NZ_CABVQG010000016.1"/>
</dbReference>
<gene>
    <name evidence="1" type="ORF">BLA17378_04542</name>
</gene>
<name>A0ABY6Y081_9BURK</name>
<evidence type="ECO:0000313" key="1">
    <source>
        <dbReference type="EMBL" id="VWC90562.1"/>
    </source>
</evidence>
<organism evidence="1 2">
    <name type="scientific">Burkholderia aenigmatica</name>
    <dbReference type="NCBI Taxonomy" id="2015348"/>
    <lineage>
        <taxon>Bacteria</taxon>
        <taxon>Pseudomonadati</taxon>
        <taxon>Pseudomonadota</taxon>
        <taxon>Betaproteobacteria</taxon>
        <taxon>Burkholderiales</taxon>
        <taxon>Burkholderiaceae</taxon>
        <taxon>Burkholderia</taxon>
        <taxon>Burkholderia cepacia complex</taxon>
    </lineage>
</organism>
<dbReference type="EMBL" id="CABVQG010000016">
    <property type="protein sequence ID" value="VWC90562.1"/>
    <property type="molecule type" value="Genomic_DNA"/>
</dbReference>
<dbReference type="Proteomes" id="UP000494120">
    <property type="component" value="Unassembled WGS sequence"/>
</dbReference>
<evidence type="ECO:0000313" key="2">
    <source>
        <dbReference type="Proteomes" id="UP000494120"/>
    </source>
</evidence>